<dbReference type="EMBL" id="NVVJ01000021">
    <property type="protein sequence ID" value="PCJ24996.1"/>
    <property type="molecule type" value="Genomic_DNA"/>
</dbReference>
<dbReference type="Pfam" id="PF06439">
    <property type="entry name" value="3keto-disac_hyd"/>
    <property type="match status" value="1"/>
</dbReference>
<reference evidence="4" key="1">
    <citation type="submission" date="2017-08" db="EMBL/GenBank/DDBJ databases">
        <title>A dynamic microbial community with high functional redundancy inhabits the cold, oxic subseafloor aquifer.</title>
        <authorList>
            <person name="Tully B.J."/>
            <person name="Wheat C.G."/>
            <person name="Glazer B.T."/>
            <person name="Huber J.A."/>
        </authorList>
    </citation>
    <scope>NUCLEOTIDE SEQUENCE [LARGE SCALE GENOMIC DNA]</scope>
</reference>
<proteinExistence type="predicted"/>
<organism evidence="3 4">
    <name type="scientific">SAR86 cluster bacterium</name>
    <dbReference type="NCBI Taxonomy" id="2030880"/>
    <lineage>
        <taxon>Bacteria</taxon>
        <taxon>Pseudomonadati</taxon>
        <taxon>Pseudomonadota</taxon>
        <taxon>Gammaproteobacteria</taxon>
        <taxon>SAR86 cluster</taxon>
    </lineage>
</organism>
<feature type="domain" description="3-keto-alpha-glucoside-1,2-lyase/3-keto-2-hydroxy-glucal hydratase" evidence="2">
    <location>
        <begin position="34"/>
        <end position="261"/>
    </location>
</feature>
<feature type="chain" id="PRO_5013377379" description="3-keto-alpha-glucoside-1,2-lyase/3-keto-2-hydroxy-glucal hydratase domain-containing protein" evidence="1">
    <location>
        <begin position="28"/>
        <end position="266"/>
    </location>
</feature>
<evidence type="ECO:0000313" key="3">
    <source>
        <dbReference type="EMBL" id="PCJ24996.1"/>
    </source>
</evidence>
<gene>
    <name evidence="3" type="ORF">COA96_08365</name>
</gene>
<evidence type="ECO:0000256" key="1">
    <source>
        <dbReference type="SAM" id="SignalP"/>
    </source>
</evidence>
<name>A0A2A5B1Q0_9GAMM</name>
<evidence type="ECO:0000259" key="2">
    <source>
        <dbReference type="Pfam" id="PF06439"/>
    </source>
</evidence>
<protein>
    <recommendedName>
        <fullName evidence="2">3-keto-alpha-glucoside-1,2-lyase/3-keto-2-hydroxy-glucal hydratase domain-containing protein</fullName>
    </recommendedName>
</protein>
<feature type="signal peptide" evidence="1">
    <location>
        <begin position="1"/>
        <end position="27"/>
    </location>
</feature>
<dbReference type="InterPro" id="IPR010496">
    <property type="entry name" value="AL/BT2_dom"/>
</dbReference>
<sequence>MARSSLKLLKKIALALLVSSAFTQSFAQNNSSPWISLFNGQDLSGWVAKFTGHRLGENYLNTFRVENGTLVVAYDNWSEFNGEFGHLFYEQSFSHYLLRVEYRFVGEQVANGPGWAYRNNGLMLHSQSPASMTLNQEFPASIEVQLLGGNGSDDRSTANVCSPGTHYEREGNLITQHCVNSSSNTFHGDQWVTLEVEVSGNNLIRHSVNGELVFEYAKPQLDENDPDAQNLIGQGQTIAISEGYISLQAESHPTEFRKIELLPLTP</sequence>
<evidence type="ECO:0000313" key="4">
    <source>
        <dbReference type="Proteomes" id="UP000218327"/>
    </source>
</evidence>
<dbReference type="GO" id="GO:0016787">
    <property type="term" value="F:hydrolase activity"/>
    <property type="evidence" value="ECO:0007669"/>
    <property type="project" value="InterPro"/>
</dbReference>
<dbReference type="Gene3D" id="2.60.120.560">
    <property type="entry name" value="Exo-inulinase, domain 1"/>
    <property type="match status" value="1"/>
</dbReference>
<keyword evidence="1" id="KW-0732">Signal</keyword>
<dbReference type="AlphaFoldDB" id="A0A2A5B1Q0"/>
<dbReference type="Proteomes" id="UP000218327">
    <property type="component" value="Unassembled WGS sequence"/>
</dbReference>
<comment type="caution">
    <text evidence="3">The sequence shown here is derived from an EMBL/GenBank/DDBJ whole genome shotgun (WGS) entry which is preliminary data.</text>
</comment>
<accession>A0A2A5B1Q0</accession>